<dbReference type="InterPro" id="IPR011004">
    <property type="entry name" value="Trimer_LpxA-like_sf"/>
</dbReference>
<organism evidence="2 3">
    <name type="scientific">Limnoraphis robusta CS-951</name>
    <dbReference type="NCBI Taxonomy" id="1637645"/>
    <lineage>
        <taxon>Bacteria</taxon>
        <taxon>Bacillati</taxon>
        <taxon>Cyanobacteriota</taxon>
        <taxon>Cyanophyceae</taxon>
        <taxon>Oscillatoriophycideae</taxon>
        <taxon>Oscillatoriales</taxon>
        <taxon>Sirenicapillariaceae</taxon>
        <taxon>Limnoraphis</taxon>
    </lineage>
</organism>
<evidence type="ECO:0000313" key="3">
    <source>
        <dbReference type="Proteomes" id="UP000033607"/>
    </source>
</evidence>
<dbReference type="GO" id="GO:0031470">
    <property type="term" value="C:carboxysome"/>
    <property type="evidence" value="ECO:0007669"/>
    <property type="project" value="UniProtKB-ARBA"/>
</dbReference>
<proteinExistence type="predicted"/>
<dbReference type="SUPFAM" id="SSF51161">
    <property type="entry name" value="Trimeric LpxA-like enzymes"/>
    <property type="match status" value="1"/>
</dbReference>
<evidence type="ECO:0008006" key="4">
    <source>
        <dbReference type="Google" id="ProtNLM"/>
    </source>
</evidence>
<dbReference type="Proteomes" id="UP000033607">
    <property type="component" value="Unassembled WGS sequence"/>
</dbReference>
<evidence type="ECO:0000256" key="1">
    <source>
        <dbReference type="SAM" id="MobiDB-lite"/>
    </source>
</evidence>
<feature type="region of interest" description="Disordered" evidence="1">
    <location>
        <begin position="117"/>
        <end position="177"/>
    </location>
</feature>
<dbReference type="AlphaFoldDB" id="A0A0F5YHD4"/>
<sequence length="210" mass="21494">MYRSPPQLLNNASVFVSGDVTIDPSVAIAPGVILQADPDSQIVIATGVCIGMGVIVHAHQGRIEVEAGATIGAGVLVVGDGTIGAKASIGAEATLLNPAIAAKQVVAAGTIIGDESRSVTLSPSSEENSDSGSVEESPIDHEEHSQSGKPSEVSPETSSTLDTKAATAVQESSKPPATIIYGQVHLNHLLDTLLPHRKSLNNSKPNDRSP</sequence>
<dbReference type="PATRIC" id="fig|1637645.4.peg.4341"/>
<dbReference type="EMBL" id="LATL02000220">
    <property type="protein sequence ID" value="KKD38047.1"/>
    <property type="molecule type" value="Genomic_DNA"/>
</dbReference>
<dbReference type="OrthoDB" id="481965at2"/>
<dbReference type="RefSeq" id="WP_046278583.1">
    <property type="nucleotide sequence ID" value="NZ_LATL02000220.1"/>
</dbReference>
<gene>
    <name evidence="2" type="ORF">WN50_10975</name>
</gene>
<dbReference type="GO" id="GO:0043886">
    <property type="term" value="F:structural constituent of carboxysome shell"/>
    <property type="evidence" value="ECO:0007669"/>
    <property type="project" value="UniProtKB-ARBA"/>
</dbReference>
<dbReference type="Gene3D" id="2.160.10.10">
    <property type="entry name" value="Hexapeptide repeat proteins"/>
    <property type="match status" value="1"/>
</dbReference>
<reference evidence="2 3" key="1">
    <citation type="submission" date="2015-06" db="EMBL/GenBank/DDBJ databases">
        <title>Draft genome assembly of filamentous brackish cyanobacterium Limnoraphis robusta strain CS-951.</title>
        <authorList>
            <person name="Willis A."/>
            <person name="Parks M."/>
            <person name="Burford M.A."/>
        </authorList>
    </citation>
    <scope>NUCLEOTIDE SEQUENCE [LARGE SCALE GENOMIC DNA]</scope>
    <source>
        <strain evidence="2 3">CS-951</strain>
    </source>
</reference>
<comment type="caution">
    <text evidence="2">The sequence shown here is derived from an EMBL/GenBank/DDBJ whole genome shotgun (WGS) entry which is preliminary data.</text>
</comment>
<accession>A0A0F5YHD4</accession>
<protein>
    <recommendedName>
        <fullName evidence="4">Transferase</fullName>
    </recommendedName>
</protein>
<name>A0A0F5YHD4_9CYAN</name>
<evidence type="ECO:0000313" key="2">
    <source>
        <dbReference type="EMBL" id="KKD38047.1"/>
    </source>
</evidence>
<feature type="compositionally biased region" description="Low complexity" evidence="1">
    <location>
        <begin position="122"/>
        <end position="136"/>
    </location>
</feature>